<feature type="region of interest" description="Disordered" evidence="4">
    <location>
        <begin position="1"/>
        <end position="23"/>
    </location>
</feature>
<organism evidence="6 7">
    <name type="scientific">Dendrobium nobile</name>
    <name type="common">Orchid</name>
    <dbReference type="NCBI Taxonomy" id="94219"/>
    <lineage>
        <taxon>Eukaryota</taxon>
        <taxon>Viridiplantae</taxon>
        <taxon>Streptophyta</taxon>
        <taxon>Embryophyta</taxon>
        <taxon>Tracheophyta</taxon>
        <taxon>Spermatophyta</taxon>
        <taxon>Magnoliopsida</taxon>
        <taxon>Liliopsida</taxon>
        <taxon>Asparagales</taxon>
        <taxon>Orchidaceae</taxon>
        <taxon>Epidendroideae</taxon>
        <taxon>Malaxideae</taxon>
        <taxon>Dendrobiinae</taxon>
        <taxon>Dendrobium</taxon>
    </lineage>
</organism>
<evidence type="ECO:0000256" key="3">
    <source>
        <dbReference type="PROSITE-ProRule" id="PRU01131"/>
    </source>
</evidence>
<dbReference type="OrthoDB" id="1902692at2759"/>
<comment type="similarity">
    <text evidence="1">Belongs to the FLZ family.</text>
</comment>
<comment type="caution">
    <text evidence="6">The sequence shown here is derived from an EMBL/GenBank/DDBJ whole genome shotgun (WGS) entry which is preliminary data.</text>
</comment>
<keyword evidence="2" id="KW-0479">Metal-binding</keyword>
<name>A0A8T3AYS6_DENNO</name>
<evidence type="ECO:0000256" key="4">
    <source>
        <dbReference type="SAM" id="MobiDB-lite"/>
    </source>
</evidence>
<reference evidence="6" key="1">
    <citation type="journal article" date="2022" name="Front. Genet.">
        <title>Chromosome-Scale Assembly of the Dendrobium nobile Genome Provides Insights Into the Molecular Mechanism of the Biosynthesis of the Medicinal Active Ingredient of Dendrobium.</title>
        <authorList>
            <person name="Xu Q."/>
            <person name="Niu S.-C."/>
            <person name="Li K.-L."/>
            <person name="Zheng P.-J."/>
            <person name="Zhang X.-J."/>
            <person name="Jia Y."/>
            <person name="Liu Y."/>
            <person name="Niu Y.-X."/>
            <person name="Yu L.-H."/>
            <person name="Chen D.-F."/>
            <person name="Zhang G.-Q."/>
        </authorList>
    </citation>
    <scope>NUCLEOTIDE SEQUENCE</scope>
    <source>
        <tissue evidence="6">Leaf</tissue>
    </source>
</reference>
<dbReference type="PROSITE" id="PS51795">
    <property type="entry name" value="ZF_FLZ"/>
    <property type="match status" value="1"/>
</dbReference>
<dbReference type="InterPro" id="IPR007650">
    <property type="entry name" value="Zf-FLZ_dom"/>
</dbReference>
<dbReference type="Proteomes" id="UP000829196">
    <property type="component" value="Unassembled WGS sequence"/>
</dbReference>
<evidence type="ECO:0000256" key="1">
    <source>
        <dbReference type="ARBA" id="ARBA00009374"/>
    </source>
</evidence>
<proteinExistence type="inferred from homology"/>
<sequence>MLKKRSSTACSKQGLMSDRISLPSPTIKFRSRPAVSSLNPSPGFLGTEASVMITTSTLEPFSAAGNHIFSDRKPKASSNNSSETKVHPWDVINSNKVGLGIVDALSNEKADKKSSNFESRMVLFGSQLKVQIPSTSQNSAFPTCSVVSPHSLIEFGVKNKNSKLAMALLSPERRCLTATTPTSKPSTSCLSPSEMELSEDYTRVVSHGPNPRTIHIFDTCTIENCNNGLSPSRREIKFSIDGSSNFPSVNSLSFCQSCRKKIVQGKDIFMYRGEKASCSYDCGNREMVLDDETENLAQQGPPTASP</sequence>
<dbReference type="InterPro" id="IPR044593">
    <property type="entry name" value="FLZ8/MARD1"/>
</dbReference>
<dbReference type="PANTHER" id="PTHR46443:SF3">
    <property type="entry name" value="PROTEIN MARD1"/>
    <property type="match status" value="1"/>
</dbReference>
<dbReference type="PANTHER" id="PTHR46443">
    <property type="entry name" value="FCS-LIKE ZINC FINGER 8"/>
    <property type="match status" value="1"/>
</dbReference>
<gene>
    <name evidence="6" type="ORF">KFK09_016174</name>
</gene>
<accession>A0A8T3AYS6</accession>
<dbReference type="AlphaFoldDB" id="A0A8T3AYS6"/>
<protein>
    <recommendedName>
        <fullName evidence="5">FLZ-type domain-containing protein</fullName>
    </recommendedName>
</protein>
<evidence type="ECO:0000259" key="5">
    <source>
        <dbReference type="PROSITE" id="PS51795"/>
    </source>
</evidence>
<evidence type="ECO:0000313" key="7">
    <source>
        <dbReference type="Proteomes" id="UP000829196"/>
    </source>
</evidence>
<dbReference type="EMBL" id="JAGYWB010000012">
    <property type="protein sequence ID" value="KAI0501231.1"/>
    <property type="molecule type" value="Genomic_DNA"/>
</dbReference>
<evidence type="ECO:0000256" key="2">
    <source>
        <dbReference type="ARBA" id="ARBA00022723"/>
    </source>
</evidence>
<feature type="zinc finger region" description="FLZ-type" evidence="3">
    <location>
        <begin position="250"/>
        <end position="294"/>
    </location>
</feature>
<evidence type="ECO:0000313" key="6">
    <source>
        <dbReference type="EMBL" id="KAI0501231.1"/>
    </source>
</evidence>
<feature type="domain" description="FLZ-type" evidence="5">
    <location>
        <begin position="250"/>
        <end position="294"/>
    </location>
</feature>
<dbReference type="Pfam" id="PF04570">
    <property type="entry name" value="zf-FLZ"/>
    <property type="match status" value="1"/>
</dbReference>
<dbReference type="GO" id="GO:0046872">
    <property type="term" value="F:metal ion binding"/>
    <property type="evidence" value="ECO:0007669"/>
    <property type="project" value="UniProtKB-KW"/>
</dbReference>
<keyword evidence="7" id="KW-1185">Reference proteome</keyword>